<evidence type="ECO:0000256" key="10">
    <source>
        <dbReference type="SAM" id="MobiDB-lite"/>
    </source>
</evidence>
<reference evidence="14" key="2">
    <citation type="journal article" date="2020" name="Microorganisms">
        <title>Osmotic Adaptation and Compatible Solute Biosynthesis of Phototrophic Bacteria as Revealed from Genome Analyses.</title>
        <authorList>
            <person name="Imhoff J.F."/>
            <person name="Rahn T."/>
            <person name="Kunzel S."/>
            <person name="Keller A."/>
            <person name="Neulinger S.C."/>
        </authorList>
    </citation>
    <scope>NUCLEOTIDE SEQUENCE</scope>
    <source>
        <strain evidence="14">LMG 28126</strain>
    </source>
</reference>
<evidence type="ECO:0000256" key="2">
    <source>
        <dbReference type="ARBA" id="ARBA00004651"/>
    </source>
</evidence>
<keyword evidence="5 11" id="KW-0812">Transmembrane</keyword>
<dbReference type="GO" id="GO:0003774">
    <property type="term" value="F:cytoskeletal motor activity"/>
    <property type="evidence" value="ECO:0007669"/>
    <property type="project" value="InterPro"/>
</dbReference>
<dbReference type="InterPro" id="IPR043427">
    <property type="entry name" value="YscJ/FliF"/>
</dbReference>
<dbReference type="NCBIfam" id="TIGR00206">
    <property type="entry name" value="fliF"/>
    <property type="match status" value="1"/>
</dbReference>
<comment type="similarity">
    <text evidence="3 9">Belongs to the FliF family.</text>
</comment>
<evidence type="ECO:0000259" key="13">
    <source>
        <dbReference type="Pfam" id="PF08345"/>
    </source>
</evidence>
<name>A0A934TLX5_9RHOB</name>
<evidence type="ECO:0000256" key="8">
    <source>
        <dbReference type="ARBA" id="ARBA00023143"/>
    </source>
</evidence>
<dbReference type="InterPro" id="IPR013556">
    <property type="entry name" value="Flag_M-ring_C"/>
</dbReference>
<dbReference type="PIRSF" id="PIRSF004862">
    <property type="entry name" value="FliF"/>
    <property type="match status" value="1"/>
</dbReference>
<evidence type="ECO:0000256" key="9">
    <source>
        <dbReference type="PIRNR" id="PIRNR004862"/>
    </source>
</evidence>
<feature type="compositionally biased region" description="Basic and acidic residues" evidence="10">
    <location>
        <begin position="317"/>
        <end position="330"/>
    </location>
</feature>
<dbReference type="Proteomes" id="UP000706333">
    <property type="component" value="Unassembled WGS sequence"/>
</dbReference>
<keyword evidence="6 11" id="KW-1133">Transmembrane helix</keyword>
<feature type="domain" description="Flagellar M-ring N-terminal" evidence="12">
    <location>
        <begin position="38"/>
        <end position="205"/>
    </location>
</feature>
<evidence type="ECO:0000256" key="1">
    <source>
        <dbReference type="ARBA" id="ARBA00004117"/>
    </source>
</evidence>
<dbReference type="InterPro" id="IPR000067">
    <property type="entry name" value="FlgMring_FliF"/>
</dbReference>
<evidence type="ECO:0000259" key="12">
    <source>
        <dbReference type="Pfam" id="PF01514"/>
    </source>
</evidence>
<protein>
    <recommendedName>
        <fullName evidence="9">Flagellar M-ring protein</fullName>
    </recommendedName>
</protein>
<keyword evidence="14" id="KW-0969">Cilium</keyword>
<comment type="function">
    <text evidence="9">The M ring may be actively involved in energy transduction.</text>
</comment>
<dbReference type="PANTHER" id="PTHR30046">
    <property type="entry name" value="FLAGELLAR M-RING PROTEIN"/>
    <property type="match status" value="1"/>
</dbReference>
<feature type="region of interest" description="Disordered" evidence="10">
    <location>
        <begin position="453"/>
        <end position="500"/>
    </location>
</feature>
<feature type="region of interest" description="Disordered" evidence="10">
    <location>
        <begin position="278"/>
        <end position="330"/>
    </location>
</feature>
<evidence type="ECO:0000256" key="3">
    <source>
        <dbReference type="ARBA" id="ARBA00007971"/>
    </source>
</evidence>
<dbReference type="Pfam" id="PF01514">
    <property type="entry name" value="YscJ_FliF"/>
    <property type="match status" value="1"/>
</dbReference>
<evidence type="ECO:0000256" key="5">
    <source>
        <dbReference type="ARBA" id="ARBA00022692"/>
    </source>
</evidence>
<comment type="caution">
    <text evidence="14">The sequence shown here is derived from an EMBL/GenBank/DDBJ whole genome shotgun (WGS) entry which is preliminary data.</text>
</comment>
<dbReference type="AlphaFoldDB" id="A0A934TLX5"/>
<gene>
    <name evidence="14" type="ORF">CCR87_14620</name>
</gene>
<dbReference type="PRINTS" id="PR01009">
    <property type="entry name" value="FLGMRINGFLIF"/>
</dbReference>
<comment type="subcellular location">
    <subcellularLocation>
        <location evidence="1 9">Bacterial flagellum basal body</location>
    </subcellularLocation>
    <subcellularLocation>
        <location evidence="2">Cell membrane</location>
        <topology evidence="2">Multi-pass membrane protein</topology>
    </subcellularLocation>
</comment>
<dbReference type="GO" id="GO:0071973">
    <property type="term" value="P:bacterial-type flagellum-dependent cell motility"/>
    <property type="evidence" value="ECO:0007669"/>
    <property type="project" value="InterPro"/>
</dbReference>
<evidence type="ECO:0000256" key="11">
    <source>
        <dbReference type="SAM" id="Phobius"/>
    </source>
</evidence>
<keyword evidence="15" id="KW-1185">Reference proteome</keyword>
<dbReference type="GO" id="GO:0009431">
    <property type="term" value="C:bacterial-type flagellum basal body, MS ring"/>
    <property type="evidence" value="ECO:0007669"/>
    <property type="project" value="InterPro"/>
</dbReference>
<dbReference type="InterPro" id="IPR045851">
    <property type="entry name" value="AMP-bd_C_sf"/>
</dbReference>
<reference evidence="14" key="1">
    <citation type="submission" date="2017-05" db="EMBL/GenBank/DDBJ databases">
        <authorList>
            <person name="Imhoff J.F."/>
            <person name="Rahn T."/>
            <person name="Kuenzel S."/>
            <person name="Neulinger S.C."/>
        </authorList>
    </citation>
    <scope>NUCLEOTIDE SEQUENCE</scope>
    <source>
        <strain evidence="14">LMG 28126</strain>
    </source>
</reference>
<keyword evidence="14" id="KW-0966">Cell projection</keyword>
<evidence type="ECO:0000256" key="6">
    <source>
        <dbReference type="ARBA" id="ARBA00022989"/>
    </source>
</evidence>
<organism evidence="14 15">
    <name type="scientific">Rhodobaculum claviforme</name>
    <dbReference type="NCBI Taxonomy" id="1549854"/>
    <lineage>
        <taxon>Bacteria</taxon>
        <taxon>Pseudomonadati</taxon>
        <taxon>Pseudomonadota</taxon>
        <taxon>Alphaproteobacteria</taxon>
        <taxon>Rhodobacterales</taxon>
        <taxon>Paracoccaceae</taxon>
        <taxon>Rhodobaculum</taxon>
    </lineage>
</organism>
<dbReference type="GO" id="GO:0005886">
    <property type="term" value="C:plasma membrane"/>
    <property type="evidence" value="ECO:0007669"/>
    <property type="project" value="UniProtKB-SubCell"/>
</dbReference>
<evidence type="ECO:0000313" key="14">
    <source>
        <dbReference type="EMBL" id="MBK5928549.1"/>
    </source>
</evidence>
<dbReference type="InterPro" id="IPR006182">
    <property type="entry name" value="FliF_N_dom"/>
</dbReference>
<evidence type="ECO:0000313" key="15">
    <source>
        <dbReference type="Proteomes" id="UP000706333"/>
    </source>
</evidence>
<dbReference type="EMBL" id="NHSD01000310">
    <property type="protein sequence ID" value="MBK5928549.1"/>
    <property type="molecule type" value="Genomic_DNA"/>
</dbReference>
<keyword evidence="7 11" id="KW-0472">Membrane</keyword>
<dbReference type="Pfam" id="PF08345">
    <property type="entry name" value="YscJ_FliF_C"/>
    <property type="match status" value="1"/>
</dbReference>
<keyword evidence="8 9" id="KW-0975">Bacterial flagellum</keyword>
<feature type="compositionally biased region" description="Low complexity" evidence="10">
    <location>
        <begin position="455"/>
        <end position="467"/>
    </location>
</feature>
<sequence length="534" mass="56310">MQQIVSAWTAMPIRRQAIVAGAAIAVFIAVLGLARLAAQPGMSLLYAGVDGPAAGEMVQMLDARNIRYEVRGDAIYVPTAQRDETRMMLAGQGLPSAGGGRGYELLDGLSGFGTTAQMFDAAYWRAKEGELARTIVASPAIRAARVHIAHTSTQPFRREIAPTASVTVTPASGGLPAGQARALRFLVASAVPGLTAENVAVIDGTTGTVIQSEDGASAMGPGSDREGELRAAVQRILEAHVGRGRAIVELSVETVTESESIRERRLDPEGRVPILLETEERSSTSSDTHNAGVTVASNLPDGDANADGGRSQSQSAETRERQNFDVSELSREVHRAPGAIRRITVAALVDGVTAPDETGTPVWAPRGTAELEALHDLIAAAVGYDAERGDVISLKSLPLSLPAAEGTTVDSTLFGGLPLDTMTLIQLGVLALVILALALFVLRPMLTSAQTRESALPAPDDTAADLPELPPLPPLPGMDAGTLGDLPALGDFADSDGLEEDDPVQRLRRLIEDRQEETVEILRGWMEDIEEERA</sequence>
<dbReference type="Gene3D" id="3.30.300.30">
    <property type="match status" value="1"/>
</dbReference>
<feature type="transmembrane region" description="Helical" evidence="11">
    <location>
        <begin position="424"/>
        <end position="442"/>
    </location>
</feature>
<accession>A0A934TLX5</accession>
<keyword evidence="14" id="KW-0282">Flagellum</keyword>
<keyword evidence="4" id="KW-1003">Cell membrane</keyword>
<evidence type="ECO:0000256" key="7">
    <source>
        <dbReference type="ARBA" id="ARBA00023136"/>
    </source>
</evidence>
<evidence type="ECO:0000256" key="4">
    <source>
        <dbReference type="ARBA" id="ARBA00022475"/>
    </source>
</evidence>
<feature type="domain" description="Flagellar M-ring C-terminal" evidence="13">
    <location>
        <begin position="237"/>
        <end position="398"/>
    </location>
</feature>
<proteinExistence type="inferred from homology"/>
<dbReference type="PANTHER" id="PTHR30046:SF0">
    <property type="entry name" value="FLAGELLAR M-RING PROTEIN"/>
    <property type="match status" value="1"/>
</dbReference>